<feature type="compositionally biased region" description="Acidic residues" evidence="3">
    <location>
        <begin position="256"/>
        <end position="266"/>
    </location>
</feature>
<evidence type="ECO:0000256" key="2">
    <source>
        <dbReference type="PROSITE-ProRule" id="PRU00059"/>
    </source>
</evidence>
<dbReference type="Proteomes" id="UP001372834">
    <property type="component" value="Unassembled WGS sequence"/>
</dbReference>
<dbReference type="PROSITE" id="PS01180">
    <property type="entry name" value="CUB"/>
    <property type="match status" value="1"/>
</dbReference>
<dbReference type="Pfam" id="PF00431">
    <property type="entry name" value="CUB"/>
    <property type="match status" value="1"/>
</dbReference>
<keyword evidence="1" id="KW-1015">Disulfide bond</keyword>
<dbReference type="GO" id="GO:0005886">
    <property type="term" value="C:plasma membrane"/>
    <property type="evidence" value="ECO:0007669"/>
    <property type="project" value="TreeGrafter"/>
</dbReference>
<feature type="domain" description="CUB" evidence="4">
    <location>
        <begin position="86"/>
        <end position="234"/>
    </location>
</feature>
<dbReference type="PANTHER" id="PTHR47537:SF3">
    <property type="entry name" value="CUB DOMAIN-CONTAINING PROTEIN"/>
    <property type="match status" value="1"/>
</dbReference>
<name>A0AAN8NS56_POLSC</name>
<organism evidence="5 6">
    <name type="scientific">Polyplax serrata</name>
    <name type="common">Common mouse louse</name>
    <dbReference type="NCBI Taxonomy" id="468196"/>
    <lineage>
        <taxon>Eukaryota</taxon>
        <taxon>Metazoa</taxon>
        <taxon>Ecdysozoa</taxon>
        <taxon>Arthropoda</taxon>
        <taxon>Hexapoda</taxon>
        <taxon>Insecta</taxon>
        <taxon>Pterygota</taxon>
        <taxon>Neoptera</taxon>
        <taxon>Paraneoptera</taxon>
        <taxon>Psocodea</taxon>
        <taxon>Troctomorpha</taxon>
        <taxon>Phthiraptera</taxon>
        <taxon>Anoplura</taxon>
        <taxon>Polyplacidae</taxon>
        <taxon>Polyplax</taxon>
    </lineage>
</organism>
<dbReference type="PANTHER" id="PTHR47537">
    <property type="entry name" value="CUBILIN"/>
    <property type="match status" value="1"/>
</dbReference>
<comment type="caution">
    <text evidence="2">Lacks conserved residue(s) required for the propagation of feature annotation.</text>
</comment>
<dbReference type="SUPFAM" id="SSF49854">
    <property type="entry name" value="Spermadhesin, CUB domain"/>
    <property type="match status" value="1"/>
</dbReference>
<comment type="caution">
    <text evidence="5">The sequence shown here is derived from an EMBL/GenBank/DDBJ whole genome shotgun (WGS) entry which is preliminary data.</text>
</comment>
<dbReference type="InterPro" id="IPR000859">
    <property type="entry name" value="CUB_dom"/>
</dbReference>
<sequence>MTISEEDRPPTGGQWCGSAWGYTVYYSESRSLNLTLQLYRLSEQGIGYNFDFKLAYKFLQKSEAHLRYGNSTLQPWRGNLVPGTYCDRVLDKCDTRPCRVQSPNFPGVYPRNVTCYYRIQQRGIPRDKHALLAVRQRNTHKIHIKDQIVKYDRSQRVLKVWDQCNVIQDYLTVYNGASTADPILIRLCGGDVVPDIVTSGPNMLLEFHTSPYDNPFHPVPLSYLPGFELEVQRTNCASREPATPPDDGRMKPDVSPADEFERDVLI</sequence>
<dbReference type="FunFam" id="2.60.120.290:FF:000065">
    <property type="entry name" value="Uncharacterized protein, isoform E"/>
    <property type="match status" value="1"/>
</dbReference>
<dbReference type="EMBL" id="JAWJWE010000037">
    <property type="protein sequence ID" value="KAK6625608.1"/>
    <property type="molecule type" value="Genomic_DNA"/>
</dbReference>
<gene>
    <name evidence="5" type="ORF">RUM43_005907</name>
</gene>
<evidence type="ECO:0000259" key="4">
    <source>
        <dbReference type="PROSITE" id="PS01180"/>
    </source>
</evidence>
<dbReference type="SMART" id="SM00042">
    <property type="entry name" value="CUB"/>
    <property type="match status" value="1"/>
</dbReference>
<dbReference type="CDD" id="cd00041">
    <property type="entry name" value="CUB"/>
    <property type="match status" value="1"/>
</dbReference>
<proteinExistence type="predicted"/>
<dbReference type="InterPro" id="IPR035914">
    <property type="entry name" value="Sperma_CUB_dom_sf"/>
</dbReference>
<accession>A0AAN8NS56</accession>
<dbReference type="InterPro" id="IPR053207">
    <property type="entry name" value="Non-NMDA_GluR_Accessory"/>
</dbReference>
<evidence type="ECO:0000313" key="6">
    <source>
        <dbReference type="Proteomes" id="UP001372834"/>
    </source>
</evidence>
<evidence type="ECO:0000313" key="5">
    <source>
        <dbReference type="EMBL" id="KAK6625608.1"/>
    </source>
</evidence>
<feature type="region of interest" description="Disordered" evidence="3">
    <location>
        <begin position="238"/>
        <end position="266"/>
    </location>
</feature>
<dbReference type="Gene3D" id="2.60.120.290">
    <property type="entry name" value="Spermadhesin, CUB domain"/>
    <property type="match status" value="1"/>
</dbReference>
<evidence type="ECO:0000256" key="3">
    <source>
        <dbReference type="SAM" id="MobiDB-lite"/>
    </source>
</evidence>
<protein>
    <recommendedName>
        <fullName evidence="4">CUB domain-containing protein</fullName>
    </recommendedName>
</protein>
<dbReference type="AlphaFoldDB" id="A0AAN8NS56"/>
<reference evidence="5 6" key="1">
    <citation type="submission" date="2023-10" db="EMBL/GenBank/DDBJ databases">
        <title>Genomes of two closely related lineages of the louse Polyplax serrata with different host specificities.</title>
        <authorList>
            <person name="Martinu J."/>
            <person name="Tarabai H."/>
            <person name="Stefka J."/>
            <person name="Hypsa V."/>
        </authorList>
    </citation>
    <scope>NUCLEOTIDE SEQUENCE [LARGE SCALE GENOMIC DNA]</scope>
    <source>
        <strain evidence="5">HR10_N</strain>
    </source>
</reference>
<evidence type="ECO:0000256" key="1">
    <source>
        <dbReference type="ARBA" id="ARBA00023157"/>
    </source>
</evidence>